<accession>A0ACB8CFV6</accession>
<evidence type="ECO:0000313" key="2">
    <source>
        <dbReference type="Proteomes" id="UP000821865"/>
    </source>
</evidence>
<evidence type="ECO:0000313" key="1">
    <source>
        <dbReference type="EMBL" id="KAH7941582.1"/>
    </source>
</evidence>
<protein>
    <submittedName>
        <fullName evidence="1">Uncharacterized protein</fullName>
    </submittedName>
</protein>
<reference evidence="1" key="1">
    <citation type="submission" date="2020-05" db="EMBL/GenBank/DDBJ databases">
        <title>Large-scale comparative analyses of tick genomes elucidate their genetic diversity and vector capacities.</title>
        <authorList>
            <person name="Jia N."/>
            <person name="Wang J."/>
            <person name="Shi W."/>
            <person name="Du L."/>
            <person name="Sun Y."/>
            <person name="Zhan W."/>
            <person name="Jiang J."/>
            <person name="Wang Q."/>
            <person name="Zhang B."/>
            <person name="Ji P."/>
            <person name="Sakyi L.B."/>
            <person name="Cui X."/>
            <person name="Yuan T."/>
            <person name="Jiang B."/>
            <person name="Yang W."/>
            <person name="Lam T.T.-Y."/>
            <person name="Chang Q."/>
            <person name="Ding S."/>
            <person name="Wang X."/>
            <person name="Zhu J."/>
            <person name="Ruan X."/>
            <person name="Zhao L."/>
            <person name="Wei J."/>
            <person name="Que T."/>
            <person name="Du C."/>
            <person name="Cheng J."/>
            <person name="Dai P."/>
            <person name="Han X."/>
            <person name="Huang E."/>
            <person name="Gao Y."/>
            <person name="Liu J."/>
            <person name="Shao H."/>
            <person name="Ye R."/>
            <person name="Li L."/>
            <person name="Wei W."/>
            <person name="Wang X."/>
            <person name="Wang C."/>
            <person name="Yang T."/>
            <person name="Huo Q."/>
            <person name="Li W."/>
            <person name="Guo W."/>
            <person name="Chen H."/>
            <person name="Zhou L."/>
            <person name="Ni X."/>
            <person name="Tian J."/>
            <person name="Zhou Y."/>
            <person name="Sheng Y."/>
            <person name="Liu T."/>
            <person name="Pan Y."/>
            <person name="Xia L."/>
            <person name="Li J."/>
            <person name="Zhao F."/>
            <person name="Cao W."/>
        </authorList>
    </citation>
    <scope>NUCLEOTIDE SEQUENCE</scope>
    <source>
        <strain evidence="1">Dsil-2018</strain>
    </source>
</reference>
<comment type="caution">
    <text evidence="1">The sequence shown here is derived from an EMBL/GenBank/DDBJ whole genome shotgun (WGS) entry which is preliminary data.</text>
</comment>
<dbReference type="EMBL" id="CM023476">
    <property type="protein sequence ID" value="KAH7941582.1"/>
    <property type="molecule type" value="Genomic_DNA"/>
</dbReference>
<gene>
    <name evidence="1" type="ORF">HPB49_015050</name>
</gene>
<proteinExistence type="predicted"/>
<sequence length="247" mass="26498">MAPIIVSLTPSKAEDFYVVPTGNGPETIIIVDATVSIVAISEVYCVQHMGGLNFQVTIKSMASTTIMGDAVCFVIGGQRCPVVPVIPLVTNVTCLFLPSFVPNKILVQSPPPYGKVLSHNAGLMSGQRGVLTSTCFVRMKMSTTTPVPSYLRVTGHLVTFDYRGLQRGCRQWGSSNHYRAHRTAAFCGRCGIHGHESKGCGRLCQCCGDGHPTVACPLRRSYSDAAAGAESPLLQLIKLRSRLCVTP</sequence>
<dbReference type="Proteomes" id="UP000821865">
    <property type="component" value="Chromosome 7"/>
</dbReference>
<keyword evidence="2" id="KW-1185">Reference proteome</keyword>
<name>A0ACB8CFV6_DERSI</name>
<organism evidence="1 2">
    <name type="scientific">Dermacentor silvarum</name>
    <name type="common">Tick</name>
    <dbReference type="NCBI Taxonomy" id="543639"/>
    <lineage>
        <taxon>Eukaryota</taxon>
        <taxon>Metazoa</taxon>
        <taxon>Ecdysozoa</taxon>
        <taxon>Arthropoda</taxon>
        <taxon>Chelicerata</taxon>
        <taxon>Arachnida</taxon>
        <taxon>Acari</taxon>
        <taxon>Parasitiformes</taxon>
        <taxon>Ixodida</taxon>
        <taxon>Ixodoidea</taxon>
        <taxon>Ixodidae</taxon>
        <taxon>Rhipicephalinae</taxon>
        <taxon>Dermacentor</taxon>
    </lineage>
</organism>